<evidence type="ECO:0000313" key="1">
    <source>
        <dbReference type="EMBL" id="VEL38716.1"/>
    </source>
</evidence>
<reference evidence="1" key="1">
    <citation type="submission" date="2018-11" db="EMBL/GenBank/DDBJ databases">
        <authorList>
            <consortium name="Pathogen Informatics"/>
        </authorList>
    </citation>
    <scope>NUCLEOTIDE SEQUENCE</scope>
</reference>
<accession>A0A3S5BAM2</accession>
<keyword evidence="2" id="KW-1185">Reference proteome</keyword>
<dbReference type="AlphaFoldDB" id="A0A3S5BAM2"/>
<dbReference type="EMBL" id="CAAALY010258749">
    <property type="protein sequence ID" value="VEL38716.1"/>
    <property type="molecule type" value="Genomic_DNA"/>
</dbReference>
<protein>
    <submittedName>
        <fullName evidence="1">Uncharacterized protein</fullName>
    </submittedName>
</protein>
<gene>
    <name evidence="1" type="ORF">PXEA_LOCUS32156</name>
</gene>
<dbReference type="Proteomes" id="UP000784294">
    <property type="component" value="Unassembled WGS sequence"/>
</dbReference>
<name>A0A3S5BAM2_9PLAT</name>
<evidence type="ECO:0000313" key="2">
    <source>
        <dbReference type="Proteomes" id="UP000784294"/>
    </source>
</evidence>
<proteinExistence type="predicted"/>
<organism evidence="1 2">
    <name type="scientific">Protopolystoma xenopodis</name>
    <dbReference type="NCBI Taxonomy" id="117903"/>
    <lineage>
        <taxon>Eukaryota</taxon>
        <taxon>Metazoa</taxon>
        <taxon>Spiralia</taxon>
        <taxon>Lophotrochozoa</taxon>
        <taxon>Platyhelminthes</taxon>
        <taxon>Monogenea</taxon>
        <taxon>Polyopisthocotylea</taxon>
        <taxon>Polystomatidea</taxon>
        <taxon>Polystomatidae</taxon>
        <taxon>Protopolystoma</taxon>
    </lineage>
</organism>
<comment type="caution">
    <text evidence="1">The sequence shown here is derived from an EMBL/GenBank/DDBJ whole genome shotgun (WGS) entry which is preliminary data.</text>
</comment>
<sequence>MFISRSPWYHIRLRLDKSAIIIHKDEGGEEGKQQV</sequence>